<feature type="transmembrane region" description="Helical" evidence="6">
    <location>
        <begin position="461"/>
        <end position="481"/>
    </location>
</feature>
<feature type="transmembrane region" description="Helical" evidence="6">
    <location>
        <begin position="377"/>
        <end position="399"/>
    </location>
</feature>
<keyword evidence="8" id="KW-1185">Reference proteome</keyword>
<feature type="transmembrane region" description="Helical" evidence="6">
    <location>
        <begin position="269"/>
        <end position="289"/>
    </location>
</feature>
<feature type="transmembrane region" description="Helical" evidence="6">
    <location>
        <begin position="149"/>
        <end position="169"/>
    </location>
</feature>
<dbReference type="InterPro" id="IPR050833">
    <property type="entry name" value="Poly_Biosynth_Transport"/>
</dbReference>
<keyword evidence="5 6" id="KW-0472">Membrane</keyword>
<evidence type="ECO:0000256" key="5">
    <source>
        <dbReference type="ARBA" id="ARBA00023136"/>
    </source>
</evidence>
<dbReference type="OrthoDB" id="9814608at2"/>
<dbReference type="Proteomes" id="UP000266313">
    <property type="component" value="Chromosome"/>
</dbReference>
<organism evidence="7 8">
    <name type="scientific">Methylocaldum marinum</name>
    <dbReference type="NCBI Taxonomy" id="1432792"/>
    <lineage>
        <taxon>Bacteria</taxon>
        <taxon>Pseudomonadati</taxon>
        <taxon>Pseudomonadota</taxon>
        <taxon>Gammaproteobacteria</taxon>
        <taxon>Methylococcales</taxon>
        <taxon>Methylococcaceae</taxon>
        <taxon>Methylocaldum</taxon>
    </lineage>
</organism>
<feature type="transmembrane region" description="Helical" evidence="6">
    <location>
        <begin position="118"/>
        <end position="137"/>
    </location>
</feature>
<evidence type="ECO:0000256" key="3">
    <source>
        <dbReference type="ARBA" id="ARBA00022692"/>
    </source>
</evidence>
<dbReference type="EMBL" id="AP017928">
    <property type="protein sequence ID" value="BBA35906.1"/>
    <property type="molecule type" value="Genomic_DNA"/>
</dbReference>
<feature type="transmembrane region" description="Helical" evidence="6">
    <location>
        <begin position="47"/>
        <end position="67"/>
    </location>
</feature>
<evidence type="ECO:0000256" key="4">
    <source>
        <dbReference type="ARBA" id="ARBA00022989"/>
    </source>
</evidence>
<keyword evidence="4 6" id="KW-1133">Transmembrane helix</keyword>
<feature type="transmembrane region" description="Helical" evidence="6">
    <location>
        <begin position="79"/>
        <end position="102"/>
    </location>
</feature>
<evidence type="ECO:0000256" key="6">
    <source>
        <dbReference type="SAM" id="Phobius"/>
    </source>
</evidence>
<evidence type="ECO:0000313" key="7">
    <source>
        <dbReference type="EMBL" id="BBA35906.1"/>
    </source>
</evidence>
<accession>A0A250KWK2</accession>
<dbReference type="KEGG" id="mmai:sS8_3974"/>
<feature type="transmembrane region" description="Helical" evidence="6">
    <location>
        <begin position="229"/>
        <end position="249"/>
    </location>
</feature>
<dbReference type="PANTHER" id="PTHR30250">
    <property type="entry name" value="PST FAMILY PREDICTED COLANIC ACID TRANSPORTER"/>
    <property type="match status" value="1"/>
</dbReference>
<dbReference type="RefSeq" id="WP_119631177.1">
    <property type="nucleotide sequence ID" value="NZ_AP017928.1"/>
</dbReference>
<evidence type="ECO:0000313" key="8">
    <source>
        <dbReference type="Proteomes" id="UP000266313"/>
    </source>
</evidence>
<comment type="subcellular location">
    <subcellularLocation>
        <location evidence="1">Cell membrane</location>
        <topology evidence="1">Multi-pass membrane protein</topology>
    </subcellularLocation>
</comment>
<reference evidence="7 8" key="1">
    <citation type="submission" date="2016-12" db="EMBL/GenBank/DDBJ databases">
        <title>Genome sequencing of Methylocaldum marinum.</title>
        <authorList>
            <person name="Takeuchi M."/>
            <person name="Kamagata Y."/>
            <person name="Hiraoka S."/>
            <person name="Oshima K."/>
            <person name="Hattori M."/>
            <person name="Iwasaki W."/>
        </authorList>
    </citation>
    <scope>NUCLEOTIDE SEQUENCE [LARGE SCALE GENOMIC DNA]</scope>
    <source>
        <strain evidence="7 8">S8</strain>
    </source>
</reference>
<sequence>MNPLRKLASQTVIYGLSSIIGRFLNYLLVPLYTYTFPAREYGVVSEFYAYAGFFAIFLIFGLETGYFRFSNRKDLKSDTVYSTALGFLILANLAFVSGIVVFREPLAALLRYPEHPEYLVWFGAILALDSIAALPFAKLRSENRAWRFAGIKLIEIALAIGLNLFFLVYCKKAGELWPNSFAARLYDPAVGIGYIFLANLAASAFKLLLLLPQFKSLRHGLDSRLLKSLLAYSLPMVIIGFAGMVNEMLDRAILKFLLPYDLATNMRMLGIYGACYKLSILMSLFIQAFRYAGEPFFFAYAGRADAKRAYALVMKYFVIFCVFIFLLVTLYIDLFKYFVGAEYREGLDVVPILLMANLFLGIYVNLSIWYKLTDRTLMGAWVSLIGAVLTIGLNIWWIPIMGYQGSAWATLACYAAMTIISYALGQYYYPVRYPIGKIAAYLLLGLLLYGGHKHLVESCGWTPWAIGSAFLALYLLIVALADVRPLLGKRQPARKHAPDETRPTGTQ</sequence>
<keyword evidence="3 6" id="KW-0812">Transmembrane</keyword>
<name>A0A250KWK2_9GAMM</name>
<feature type="transmembrane region" description="Helical" evidence="6">
    <location>
        <begin position="309"/>
        <end position="332"/>
    </location>
</feature>
<feature type="transmembrane region" description="Helical" evidence="6">
    <location>
        <begin position="405"/>
        <end position="424"/>
    </location>
</feature>
<dbReference type="PANTHER" id="PTHR30250:SF11">
    <property type="entry name" value="O-ANTIGEN TRANSPORTER-RELATED"/>
    <property type="match status" value="1"/>
</dbReference>
<evidence type="ECO:0000256" key="1">
    <source>
        <dbReference type="ARBA" id="ARBA00004651"/>
    </source>
</evidence>
<feature type="transmembrane region" description="Helical" evidence="6">
    <location>
        <begin position="12"/>
        <end position="35"/>
    </location>
</feature>
<feature type="transmembrane region" description="Helical" evidence="6">
    <location>
        <begin position="189"/>
        <end position="209"/>
    </location>
</feature>
<feature type="transmembrane region" description="Helical" evidence="6">
    <location>
        <begin position="431"/>
        <end position="449"/>
    </location>
</feature>
<proteinExistence type="predicted"/>
<dbReference type="GO" id="GO:0005886">
    <property type="term" value="C:plasma membrane"/>
    <property type="evidence" value="ECO:0007669"/>
    <property type="project" value="UniProtKB-SubCell"/>
</dbReference>
<feature type="transmembrane region" description="Helical" evidence="6">
    <location>
        <begin position="352"/>
        <end position="370"/>
    </location>
</feature>
<keyword evidence="2" id="KW-1003">Cell membrane</keyword>
<gene>
    <name evidence="7" type="ORF">sS8_3974</name>
</gene>
<protein>
    <submittedName>
        <fullName evidence="7">Polysaccharide biosynthesis protein</fullName>
    </submittedName>
</protein>
<evidence type="ECO:0000256" key="2">
    <source>
        <dbReference type="ARBA" id="ARBA00022475"/>
    </source>
</evidence>
<dbReference type="AlphaFoldDB" id="A0A250KWK2"/>